<evidence type="ECO:0000256" key="1">
    <source>
        <dbReference type="ARBA" id="ARBA00023015"/>
    </source>
</evidence>
<evidence type="ECO:0000256" key="2">
    <source>
        <dbReference type="ARBA" id="ARBA00023125"/>
    </source>
</evidence>
<dbReference type="InterPro" id="IPR050204">
    <property type="entry name" value="AraC_XylS_family_regulators"/>
</dbReference>
<gene>
    <name evidence="5" type="ORF">Dfulv_11760</name>
</gene>
<dbReference type="PANTHER" id="PTHR46796">
    <property type="entry name" value="HTH-TYPE TRANSCRIPTIONAL ACTIVATOR RHAS-RELATED"/>
    <property type="match status" value="1"/>
</dbReference>
<sequence>MRDSREVGGAWASFQRFGFAAPSAGLAHLVSRYWWARWDLRGQPDYHQLIVPYPSVQLTFPGDGPALVRGVSRGRVRRTLSGVGATFGIVFRPGVFRRFLDHPVAALTDRALPATAVLGPGLPALRPTPAAVLGPDLPALRPAPGGTGEDGLAAVGVDVREVEAMLLGRMPPDDPVGDEVAGWMARIAASSELRRVDLVAERFGVGSRHLQRLFAEHVGVSPKWVIRRFRLHEVTERLAASLPGGTVDWAGLAADLGYVDQAHLTRDFTAMFGEPPTVYAARY</sequence>
<keyword evidence="1" id="KW-0805">Transcription regulation</keyword>
<dbReference type="RefSeq" id="WP_259862844.1">
    <property type="nucleotide sequence ID" value="NZ_CP073720.1"/>
</dbReference>
<dbReference type="SMART" id="SM00342">
    <property type="entry name" value="HTH_ARAC"/>
    <property type="match status" value="1"/>
</dbReference>
<evidence type="ECO:0000313" key="6">
    <source>
        <dbReference type="Proteomes" id="UP001059617"/>
    </source>
</evidence>
<reference evidence="5" key="1">
    <citation type="submission" date="2021-04" db="EMBL/GenBank/DDBJ databases">
        <authorList>
            <person name="Hartkoorn R.C."/>
            <person name="Beaudoing E."/>
            <person name="Hot D."/>
        </authorList>
    </citation>
    <scope>NUCLEOTIDE SEQUENCE</scope>
    <source>
        <strain evidence="5">NRRL B-16292</strain>
    </source>
</reference>
<organism evidence="5 6">
    <name type="scientific">Dactylosporangium fulvum</name>
    <dbReference type="NCBI Taxonomy" id="53359"/>
    <lineage>
        <taxon>Bacteria</taxon>
        <taxon>Bacillati</taxon>
        <taxon>Actinomycetota</taxon>
        <taxon>Actinomycetes</taxon>
        <taxon>Micromonosporales</taxon>
        <taxon>Micromonosporaceae</taxon>
        <taxon>Dactylosporangium</taxon>
    </lineage>
</organism>
<evidence type="ECO:0000256" key="3">
    <source>
        <dbReference type="ARBA" id="ARBA00023163"/>
    </source>
</evidence>
<keyword evidence="6" id="KW-1185">Reference proteome</keyword>
<dbReference type="Proteomes" id="UP001059617">
    <property type="component" value="Chromosome"/>
</dbReference>
<dbReference type="EMBL" id="CP073720">
    <property type="protein sequence ID" value="UWP84861.1"/>
    <property type="molecule type" value="Genomic_DNA"/>
</dbReference>
<name>A0ABY5W694_9ACTN</name>
<dbReference type="Pfam" id="PF12833">
    <property type="entry name" value="HTH_18"/>
    <property type="match status" value="1"/>
</dbReference>
<reference evidence="5" key="2">
    <citation type="submission" date="2022-09" db="EMBL/GenBank/DDBJ databases">
        <title>Biosynthetic gene clusters of Dactylosporangioum fulvum.</title>
        <authorList>
            <person name="Caradec T."/>
        </authorList>
    </citation>
    <scope>NUCLEOTIDE SEQUENCE</scope>
    <source>
        <strain evidence="5">NRRL B-16292</strain>
    </source>
</reference>
<dbReference type="Gene3D" id="1.10.10.60">
    <property type="entry name" value="Homeodomain-like"/>
    <property type="match status" value="1"/>
</dbReference>
<keyword evidence="2" id="KW-0238">DNA-binding</keyword>
<accession>A0ABY5W694</accession>
<proteinExistence type="predicted"/>
<protein>
    <submittedName>
        <fullName evidence="5">Helix-turn-helix domain-containing protein</fullName>
    </submittedName>
</protein>
<dbReference type="PROSITE" id="PS01124">
    <property type="entry name" value="HTH_ARAC_FAMILY_2"/>
    <property type="match status" value="1"/>
</dbReference>
<dbReference type="InterPro" id="IPR046532">
    <property type="entry name" value="DUF6597"/>
</dbReference>
<keyword evidence="3" id="KW-0804">Transcription</keyword>
<dbReference type="Pfam" id="PF20240">
    <property type="entry name" value="DUF6597"/>
    <property type="match status" value="1"/>
</dbReference>
<evidence type="ECO:0000259" key="4">
    <source>
        <dbReference type="PROSITE" id="PS01124"/>
    </source>
</evidence>
<dbReference type="InterPro" id="IPR018060">
    <property type="entry name" value="HTH_AraC"/>
</dbReference>
<feature type="domain" description="HTH araC/xylS-type" evidence="4">
    <location>
        <begin position="178"/>
        <end position="282"/>
    </location>
</feature>
<evidence type="ECO:0000313" key="5">
    <source>
        <dbReference type="EMBL" id="UWP84861.1"/>
    </source>
</evidence>